<dbReference type="PANTHER" id="PTHR35096">
    <property type="entry name" value="BNAA08G28570D PROTEIN"/>
    <property type="match status" value="1"/>
</dbReference>
<feature type="region of interest" description="Disordered" evidence="1">
    <location>
        <begin position="269"/>
        <end position="296"/>
    </location>
</feature>
<comment type="caution">
    <text evidence="2">The sequence shown here is derived from an EMBL/GenBank/DDBJ whole genome shotgun (WGS) entry which is preliminary data.</text>
</comment>
<dbReference type="AlphaFoldDB" id="A0A165Z0P2"/>
<evidence type="ECO:0000313" key="2">
    <source>
        <dbReference type="EMBL" id="KZM99474.1"/>
    </source>
</evidence>
<reference evidence="2" key="1">
    <citation type="journal article" date="2016" name="Nat. Genet.">
        <title>A high-quality carrot genome assembly provides new insights into carotenoid accumulation and asterid genome evolution.</title>
        <authorList>
            <person name="Iorizzo M."/>
            <person name="Ellison S."/>
            <person name="Senalik D."/>
            <person name="Zeng P."/>
            <person name="Satapoomin P."/>
            <person name="Huang J."/>
            <person name="Bowman M."/>
            <person name="Iovene M."/>
            <person name="Sanseverino W."/>
            <person name="Cavagnaro P."/>
            <person name="Yildiz M."/>
            <person name="Macko-Podgorni A."/>
            <person name="Moranska E."/>
            <person name="Grzebelus E."/>
            <person name="Grzebelus D."/>
            <person name="Ashrafi H."/>
            <person name="Zheng Z."/>
            <person name="Cheng S."/>
            <person name="Spooner D."/>
            <person name="Van Deynze A."/>
            <person name="Simon P."/>
        </authorList>
    </citation>
    <scope>NUCLEOTIDE SEQUENCE [LARGE SCALE GENOMIC DNA]</scope>
    <source>
        <tissue evidence="2">Leaf</tissue>
    </source>
</reference>
<dbReference type="EMBL" id="LNRQ01000004">
    <property type="protein sequence ID" value="KZM99474.1"/>
    <property type="molecule type" value="Genomic_DNA"/>
</dbReference>
<evidence type="ECO:0000256" key="1">
    <source>
        <dbReference type="SAM" id="MobiDB-lite"/>
    </source>
</evidence>
<proteinExistence type="predicted"/>
<feature type="compositionally biased region" description="Basic and acidic residues" evidence="1">
    <location>
        <begin position="283"/>
        <end position="296"/>
    </location>
</feature>
<sequence length="296" mass="32793">MELQCCGEFEAGRECRIKNLTVQKYLEFCELHKHSDLTEVLVDAVDSIQLMELTRSTITDDNLSSNAFITSEEAIKDLTCLNWIECSVTSFKTFNSVNDSLKNAKDVALKSKTEKKKPQKMSRLKDVAERACSLASGDQFSAKGDTGDCAAADLLSLSSLLTTETELPNMRRSENIVNPACYLASGDQCYAKGNTSDSEASDDLTLSSFLTTIKKRPKKRRLEDTLKPACSLASGDQNSAKMNIGKPAASDHLSLSWFLPEAGEQVLQALTQTRPSPKRHTRKEFQKKKEMQQSTN</sequence>
<dbReference type="Gramene" id="KZM99474">
    <property type="protein sequence ID" value="KZM99474"/>
    <property type="gene ID" value="DCAR_013164"/>
</dbReference>
<dbReference type="PANTHER" id="PTHR35096:SF8">
    <property type="entry name" value="OS03G0308600 PROTEIN"/>
    <property type="match status" value="1"/>
</dbReference>
<accession>A0A165Z0P2</accession>
<organism evidence="2">
    <name type="scientific">Daucus carota subsp. sativus</name>
    <name type="common">Carrot</name>
    <dbReference type="NCBI Taxonomy" id="79200"/>
    <lineage>
        <taxon>Eukaryota</taxon>
        <taxon>Viridiplantae</taxon>
        <taxon>Streptophyta</taxon>
        <taxon>Embryophyta</taxon>
        <taxon>Tracheophyta</taxon>
        <taxon>Spermatophyta</taxon>
        <taxon>Magnoliopsida</taxon>
        <taxon>eudicotyledons</taxon>
        <taxon>Gunneridae</taxon>
        <taxon>Pentapetalae</taxon>
        <taxon>asterids</taxon>
        <taxon>campanulids</taxon>
        <taxon>Apiales</taxon>
        <taxon>Apiaceae</taxon>
        <taxon>Apioideae</taxon>
        <taxon>Scandiceae</taxon>
        <taxon>Daucinae</taxon>
        <taxon>Daucus</taxon>
        <taxon>Daucus sect. Daucus</taxon>
    </lineage>
</organism>
<gene>
    <name evidence="2" type="ORF">DCAR_013164</name>
</gene>
<protein>
    <submittedName>
        <fullName evidence="2">Uncharacterized protein</fullName>
    </submittedName>
</protein>
<name>A0A165Z0P2_DAUCS</name>